<dbReference type="Proteomes" id="UP000322873">
    <property type="component" value="Unassembled WGS sequence"/>
</dbReference>
<accession>A0A5M9JJ33</accession>
<dbReference type="SUPFAM" id="SSF53659">
    <property type="entry name" value="Isocitrate/Isopropylmalate dehydrogenase-like"/>
    <property type="match status" value="1"/>
</dbReference>
<dbReference type="EMBL" id="VICG01000009">
    <property type="protein sequence ID" value="KAA8568737.1"/>
    <property type="molecule type" value="Genomic_DNA"/>
</dbReference>
<proteinExistence type="predicted"/>
<organism evidence="2 3">
    <name type="scientific">Monilinia fructicola</name>
    <name type="common">Brown rot fungus</name>
    <name type="synonym">Ciboria fructicola</name>
    <dbReference type="NCBI Taxonomy" id="38448"/>
    <lineage>
        <taxon>Eukaryota</taxon>
        <taxon>Fungi</taxon>
        <taxon>Dikarya</taxon>
        <taxon>Ascomycota</taxon>
        <taxon>Pezizomycotina</taxon>
        <taxon>Leotiomycetes</taxon>
        <taxon>Helotiales</taxon>
        <taxon>Sclerotiniaceae</taxon>
        <taxon>Monilinia</taxon>
    </lineage>
</organism>
<evidence type="ECO:0008006" key="4">
    <source>
        <dbReference type="Google" id="ProtNLM"/>
    </source>
</evidence>
<name>A0A5M9JJ33_MONFR</name>
<evidence type="ECO:0000313" key="2">
    <source>
        <dbReference type="EMBL" id="KAA8568737.1"/>
    </source>
</evidence>
<comment type="caution">
    <text evidence="2">The sequence shown here is derived from an EMBL/GenBank/DDBJ whole genome shotgun (WGS) entry which is preliminary data.</text>
</comment>
<keyword evidence="1" id="KW-1133">Transmembrane helix</keyword>
<dbReference type="AlphaFoldDB" id="A0A5M9JJ33"/>
<reference evidence="2 3" key="1">
    <citation type="submission" date="2019-06" db="EMBL/GenBank/DDBJ databases">
        <title>Genome Sequence of the Brown Rot Fungal Pathogen Monilinia fructicola.</title>
        <authorList>
            <person name="De Miccolis Angelini R.M."/>
            <person name="Landi L."/>
            <person name="Abate D."/>
            <person name="Pollastro S."/>
            <person name="Romanazzi G."/>
            <person name="Faretra F."/>
        </authorList>
    </citation>
    <scope>NUCLEOTIDE SEQUENCE [LARGE SCALE GENOMIC DNA]</scope>
    <source>
        <strain evidence="2 3">Mfrc123</strain>
    </source>
</reference>
<keyword evidence="3" id="KW-1185">Reference proteome</keyword>
<evidence type="ECO:0000313" key="3">
    <source>
        <dbReference type="Proteomes" id="UP000322873"/>
    </source>
</evidence>
<keyword evidence="1" id="KW-0812">Transmembrane</keyword>
<keyword evidence="1" id="KW-0472">Membrane</keyword>
<feature type="transmembrane region" description="Helical" evidence="1">
    <location>
        <begin position="35"/>
        <end position="52"/>
    </location>
</feature>
<evidence type="ECO:0000256" key="1">
    <source>
        <dbReference type="SAM" id="Phobius"/>
    </source>
</evidence>
<gene>
    <name evidence="2" type="ORF">EYC84_007733</name>
</gene>
<protein>
    <recommendedName>
        <fullName evidence="4">Isopropylmalate dehydrogenase-like domain-containing protein</fullName>
    </recommendedName>
</protein>
<sequence>MIKLYQILNSSLVYDPDVGNQIPKYFLIQTTHLNSTRLFVFCILIVLPFIKYSSSKYTTTNMATHNIVVFGGDHCGPEVVAEAIKILKLTSLGWLFNRCPR</sequence>